<comment type="subunit">
    <text evidence="5">Part of the 50S ribosomal subunit; part of the 5S rRNA/L5/L18/L25 subcomplex. Contacts the 5S rRNA and the P site tRNA. Forms a bridge to the 30S subunit in the 70S ribosome.</text>
</comment>
<dbReference type="InterPro" id="IPR002132">
    <property type="entry name" value="Ribosomal_uL5"/>
</dbReference>
<protein>
    <recommendedName>
        <fullName evidence="4 5">Large ribosomal subunit protein uL5</fullName>
    </recommendedName>
</protein>
<evidence type="ECO:0000313" key="10">
    <source>
        <dbReference type="Proteomes" id="UP000199060"/>
    </source>
</evidence>
<dbReference type="GO" id="GO:0019843">
    <property type="term" value="F:rRNA binding"/>
    <property type="evidence" value="ECO:0007669"/>
    <property type="project" value="UniProtKB-UniRule"/>
</dbReference>
<dbReference type="EMBL" id="FNAC01000005">
    <property type="protein sequence ID" value="SDC76127.1"/>
    <property type="molecule type" value="Genomic_DNA"/>
</dbReference>
<keyword evidence="5" id="KW-0699">rRNA-binding</keyword>
<reference evidence="10" key="1">
    <citation type="submission" date="2016-10" db="EMBL/GenBank/DDBJ databases">
        <authorList>
            <person name="Varghese N."/>
            <person name="Submissions S."/>
        </authorList>
    </citation>
    <scope>NUCLEOTIDE SEQUENCE [LARGE SCALE GENOMIC DNA]</scope>
    <source>
        <strain evidence="10">DSM 23095</strain>
    </source>
</reference>
<gene>
    <name evidence="5" type="primary">rplE</name>
    <name evidence="9" type="ORF">SAMN04488104_100592</name>
</gene>
<name>A0A1G6P9M4_9BACT</name>
<dbReference type="InterPro" id="IPR020930">
    <property type="entry name" value="Ribosomal_uL5_bac-type"/>
</dbReference>
<dbReference type="Gene3D" id="3.30.1440.10">
    <property type="match status" value="1"/>
</dbReference>
<dbReference type="Pfam" id="PF00281">
    <property type="entry name" value="Ribosomal_L5"/>
    <property type="match status" value="1"/>
</dbReference>
<evidence type="ECO:0000256" key="6">
    <source>
        <dbReference type="RuleBase" id="RU003930"/>
    </source>
</evidence>
<evidence type="ECO:0000256" key="5">
    <source>
        <dbReference type="HAMAP-Rule" id="MF_01333"/>
    </source>
</evidence>
<dbReference type="OrthoDB" id="9806626at2"/>
<dbReference type="NCBIfam" id="NF000585">
    <property type="entry name" value="PRK00010.1"/>
    <property type="match status" value="1"/>
</dbReference>
<comment type="function">
    <text evidence="5">This is 1 of the proteins that bind and probably mediate the attachment of the 5S RNA into the large ribosomal subunit, where it forms part of the central protuberance. In the 70S ribosome it contacts protein S13 of the 30S subunit (bridge B1b), connecting the 2 subunits; this bridge is implicated in subunit movement. Contacts the P site tRNA; the 5S rRNA and some of its associated proteins might help stabilize positioning of ribosome-bound tRNAs.</text>
</comment>
<dbReference type="PROSITE" id="PS00358">
    <property type="entry name" value="RIBOSOMAL_L5"/>
    <property type="match status" value="1"/>
</dbReference>
<keyword evidence="3 5" id="KW-0687">Ribonucleoprotein</keyword>
<dbReference type="GO" id="GO:0005840">
    <property type="term" value="C:ribosome"/>
    <property type="evidence" value="ECO:0007669"/>
    <property type="project" value="UniProtKB-KW"/>
</dbReference>
<comment type="similarity">
    <text evidence="1 5 6">Belongs to the universal ribosomal protein uL5 family.</text>
</comment>
<proteinExistence type="inferred from homology"/>
<dbReference type="GO" id="GO:0006412">
    <property type="term" value="P:translation"/>
    <property type="evidence" value="ECO:0007669"/>
    <property type="project" value="UniProtKB-UniRule"/>
</dbReference>
<evidence type="ECO:0000256" key="2">
    <source>
        <dbReference type="ARBA" id="ARBA00022980"/>
    </source>
</evidence>
<dbReference type="AlphaFoldDB" id="A0A1G6P9M4"/>
<dbReference type="GO" id="GO:1990904">
    <property type="term" value="C:ribonucleoprotein complex"/>
    <property type="evidence" value="ECO:0007669"/>
    <property type="project" value="UniProtKB-KW"/>
</dbReference>
<dbReference type="InterPro" id="IPR031310">
    <property type="entry name" value="Ribosomal_uL5_N"/>
</dbReference>
<dbReference type="PANTHER" id="PTHR11994">
    <property type="entry name" value="60S RIBOSOMAL PROTEIN L11-RELATED"/>
    <property type="match status" value="1"/>
</dbReference>
<dbReference type="InterPro" id="IPR031309">
    <property type="entry name" value="Ribosomal_uL5_C"/>
</dbReference>
<dbReference type="GO" id="GO:0003735">
    <property type="term" value="F:structural constituent of ribosome"/>
    <property type="evidence" value="ECO:0007669"/>
    <property type="project" value="InterPro"/>
</dbReference>
<dbReference type="Pfam" id="PF00673">
    <property type="entry name" value="Ribosomal_L5_C"/>
    <property type="match status" value="1"/>
</dbReference>
<dbReference type="FunFam" id="3.30.1440.10:FF:000001">
    <property type="entry name" value="50S ribosomal protein L5"/>
    <property type="match status" value="1"/>
</dbReference>
<dbReference type="STRING" id="686796.SAMN04488104_100592"/>
<dbReference type="Proteomes" id="UP000199060">
    <property type="component" value="Unassembled WGS sequence"/>
</dbReference>
<evidence type="ECO:0000259" key="8">
    <source>
        <dbReference type="Pfam" id="PF00673"/>
    </source>
</evidence>
<keyword evidence="2 5" id="KW-0689">Ribosomal protein</keyword>
<keyword evidence="5" id="KW-0820">tRNA-binding</keyword>
<dbReference type="PIRSF" id="PIRSF002161">
    <property type="entry name" value="Ribosomal_L5"/>
    <property type="match status" value="1"/>
</dbReference>
<dbReference type="RefSeq" id="WP_087938025.1">
    <property type="nucleotide sequence ID" value="NZ_FNAC01000005.1"/>
</dbReference>
<keyword evidence="5" id="KW-0694">RNA-binding</keyword>
<feature type="domain" description="Large ribosomal subunit protein uL5 N-terminal" evidence="7">
    <location>
        <begin position="26"/>
        <end position="82"/>
    </location>
</feature>
<dbReference type="SUPFAM" id="SSF55282">
    <property type="entry name" value="RL5-like"/>
    <property type="match status" value="1"/>
</dbReference>
<evidence type="ECO:0000313" key="9">
    <source>
        <dbReference type="EMBL" id="SDC76127.1"/>
    </source>
</evidence>
<evidence type="ECO:0000256" key="1">
    <source>
        <dbReference type="ARBA" id="ARBA00008553"/>
    </source>
</evidence>
<dbReference type="GO" id="GO:0000049">
    <property type="term" value="F:tRNA binding"/>
    <property type="evidence" value="ECO:0007669"/>
    <property type="project" value="UniProtKB-UniRule"/>
</dbReference>
<evidence type="ECO:0000256" key="3">
    <source>
        <dbReference type="ARBA" id="ARBA00023274"/>
    </source>
</evidence>
<dbReference type="HAMAP" id="MF_01333_B">
    <property type="entry name" value="Ribosomal_uL5_B"/>
    <property type="match status" value="1"/>
</dbReference>
<dbReference type="InterPro" id="IPR020929">
    <property type="entry name" value="Ribosomal_uL5_CS"/>
</dbReference>
<dbReference type="InterPro" id="IPR022803">
    <property type="entry name" value="Ribosomal_uL5_dom_sf"/>
</dbReference>
<accession>A0A1G6P9M4</accession>
<evidence type="ECO:0000259" key="7">
    <source>
        <dbReference type="Pfam" id="PF00281"/>
    </source>
</evidence>
<keyword evidence="10" id="KW-1185">Reference proteome</keyword>
<sequence>MANPRMKSKYLSDIVPALKEKFQYSSVMQVPKLTKIVLNKGIGAAVADKKLVDQGVEELSLITGQRAVATIAKTSVSNFKLREGMPIGAKVTLRGEKMYEFLDRLMTVALPRVRDFKGISDKGFDGRGNYTLGVTEQIIFPEISIEKVNRISGMDITFVTSANTDEESLALLKAFGMPFVKNTNQE</sequence>
<feature type="domain" description="Large ribosomal subunit protein uL5 C-terminal" evidence="8">
    <location>
        <begin position="86"/>
        <end position="179"/>
    </location>
</feature>
<organism evidence="9 10">
    <name type="scientific">Algoriphagus faecimaris</name>
    <dbReference type="NCBI Taxonomy" id="686796"/>
    <lineage>
        <taxon>Bacteria</taxon>
        <taxon>Pseudomonadati</taxon>
        <taxon>Bacteroidota</taxon>
        <taxon>Cytophagia</taxon>
        <taxon>Cytophagales</taxon>
        <taxon>Cyclobacteriaceae</taxon>
        <taxon>Algoriphagus</taxon>
    </lineage>
</organism>
<evidence type="ECO:0000256" key="4">
    <source>
        <dbReference type="ARBA" id="ARBA00035245"/>
    </source>
</evidence>